<proteinExistence type="predicted"/>
<dbReference type="PANTHER" id="PTHR36064">
    <property type="entry name" value="EMBRYO DEFECTIVE 2735"/>
    <property type="match status" value="1"/>
</dbReference>
<reference evidence="2 3" key="1">
    <citation type="submission" date="2018-10" db="EMBL/GenBank/DDBJ databases">
        <title>A high-quality apple genome assembly.</title>
        <authorList>
            <person name="Hu J."/>
        </authorList>
    </citation>
    <scope>NUCLEOTIDE SEQUENCE [LARGE SCALE GENOMIC DNA]</scope>
    <source>
        <strain evidence="3">cv. HFTH1</strain>
        <tissue evidence="2">Young leaf</tissue>
    </source>
</reference>
<evidence type="ECO:0000256" key="1">
    <source>
        <dbReference type="SAM" id="MobiDB-lite"/>
    </source>
</evidence>
<evidence type="ECO:0000313" key="3">
    <source>
        <dbReference type="Proteomes" id="UP000290289"/>
    </source>
</evidence>
<organism evidence="2 3">
    <name type="scientific">Malus domestica</name>
    <name type="common">Apple</name>
    <name type="synonym">Pyrus malus</name>
    <dbReference type="NCBI Taxonomy" id="3750"/>
    <lineage>
        <taxon>Eukaryota</taxon>
        <taxon>Viridiplantae</taxon>
        <taxon>Streptophyta</taxon>
        <taxon>Embryophyta</taxon>
        <taxon>Tracheophyta</taxon>
        <taxon>Spermatophyta</taxon>
        <taxon>Magnoliopsida</taxon>
        <taxon>eudicotyledons</taxon>
        <taxon>Gunneridae</taxon>
        <taxon>Pentapetalae</taxon>
        <taxon>rosids</taxon>
        <taxon>fabids</taxon>
        <taxon>Rosales</taxon>
        <taxon>Rosaceae</taxon>
        <taxon>Amygdaloideae</taxon>
        <taxon>Maleae</taxon>
        <taxon>Malus</taxon>
    </lineage>
</organism>
<name>A0A498I5M6_MALDO</name>
<accession>A0A498I5M6</accession>
<dbReference type="AlphaFoldDB" id="A0A498I5M6"/>
<sequence>MKVWVVWRKMYDYIRYDLKEIAVPSSLPDLPHIKKRYQLTMREWFLVLNEASRLYAASWVQDVGPELQPNDYKNKESEDGPGGAQRTAKEKEPSTLEDLA</sequence>
<comment type="caution">
    <text evidence="2">The sequence shown here is derived from an EMBL/GenBank/DDBJ whole genome shotgun (WGS) entry which is preliminary data.</text>
</comment>
<dbReference type="Proteomes" id="UP000290289">
    <property type="component" value="Chromosome 13"/>
</dbReference>
<dbReference type="EMBL" id="RDQH01000339">
    <property type="protein sequence ID" value="RXH78199.1"/>
    <property type="molecule type" value="Genomic_DNA"/>
</dbReference>
<feature type="region of interest" description="Disordered" evidence="1">
    <location>
        <begin position="67"/>
        <end position="100"/>
    </location>
</feature>
<gene>
    <name evidence="2" type="ORF">DVH24_001717</name>
</gene>
<protein>
    <submittedName>
        <fullName evidence="2">Uncharacterized protein</fullName>
    </submittedName>
</protein>
<keyword evidence="3" id="KW-1185">Reference proteome</keyword>
<evidence type="ECO:0000313" key="2">
    <source>
        <dbReference type="EMBL" id="RXH78199.1"/>
    </source>
</evidence>